<organism evidence="5">
    <name type="scientific">Trypanosoma vivax (strain Y486)</name>
    <dbReference type="NCBI Taxonomy" id="1055687"/>
    <lineage>
        <taxon>Eukaryota</taxon>
        <taxon>Discoba</taxon>
        <taxon>Euglenozoa</taxon>
        <taxon>Kinetoplastea</taxon>
        <taxon>Metakinetoplastina</taxon>
        <taxon>Trypanosomatida</taxon>
        <taxon>Trypanosomatidae</taxon>
        <taxon>Trypanosoma</taxon>
        <taxon>Duttonella</taxon>
    </lineage>
</organism>
<reference evidence="5" key="1">
    <citation type="journal article" date="2012" name="Proc. Natl. Acad. Sci. U.S.A.">
        <title>Antigenic diversity is generated by distinct evolutionary mechanisms in African trypanosome species.</title>
        <authorList>
            <person name="Jackson A.P."/>
            <person name="Berry A."/>
            <person name="Aslett M."/>
            <person name="Allison H.C."/>
            <person name="Burton P."/>
            <person name="Vavrova-Anderson J."/>
            <person name="Brown R."/>
            <person name="Browne H."/>
            <person name="Corton N."/>
            <person name="Hauser H."/>
            <person name="Gamble J."/>
            <person name="Gilderthorp R."/>
            <person name="Marcello L."/>
            <person name="McQuillan J."/>
            <person name="Otto T.D."/>
            <person name="Quail M.A."/>
            <person name="Sanders M.J."/>
            <person name="van Tonder A."/>
            <person name="Ginger M.L."/>
            <person name="Field M.C."/>
            <person name="Barry J.D."/>
            <person name="Hertz-Fowler C."/>
            <person name="Berriman M."/>
        </authorList>
    </citation>
    <scope>NUCLEOTIDE SEQUENCE</scope>
    <source>
        <strain evidence="5">Y486</strain>
    </source>
</reference>
<name>G0TVR7_TRYVY</name>
<dbReference type="SUPFAM" id="SSF53335">
    <property type="entry name" value="S-adenosyl-L-methionine-dependent methyltransferases"/>
    <property type="match status" value="1"/>
</dbReference>
<dbReference type="GO" id="GO:0032259">
    <property type="term" value="P:methylation"/>
    <property type="evidence" value="ECO:0007669"/>
    <property type="project" value="UniProtKB-KW"/>
</dbReference>
<sequence>MLRCCWLLRTGLNIPTGDELDGQILVNRFRMNRRERGWKWFPRAISASRLHGWAAVAGILIGAAVFIGPWFVDEYREFLGYKFVPEPPTSMPRTSVMWWENEWRKGNPLWRAGESDADFYRGPFEFVLEVTGRKMHDAAAFKLPHQSGGKAPRALVPLCGDSPIIAELARRGFEVDAVDASETAMRTCTLRTERLLHRDAYSRVHLHWRDFFAPELWQDSLAGVKFDLIYERQGMTSLNRDQRDDYVALLKRALADDGVIYVEGIFRTGRVSGNKVQGPPFSLSRRELRQLFPQEEGYLVQCEERNDAMTKLSREDRVLQRVPRELYVTPFHCAVFKEQSVNRSKTARA</sequence>
<evidence type="ECO:0000256" key="3">
    <source>
        <dbReference type="ARBA" id="ARBA00022691"/>
    </source>
</evidence>
<dbReference type="Pfam" id="PF05724">
    <property type="entry name" value="TPMT"/>
    <property type="match status" value="1"/>
</dbReference>
<evidence type="ECO:0000313" key="5">
    <source>
        <dbReference type="EMBL" id="CCC48033.1"/>
    </source>
</evidence>
<feature type="transmembrane region" description="Helical" evidence="4">
    <location>
        <begin position="50"/>
        <end position="72"/>
    </location>
</feature>
<keyword evidence="4" id="KW-0812">Transmembrane</keyword>
<protein>
    <recommendedName>
        <fullName evidence="6">Thiopurine S-methyltransferase</fullName>
    </recommendedName>
</protein>
<accession>G0TVR7</accession>
<dbReference type="PROSITE" id="PS51585">
    <property type="entry name" value="SAM_MT_TPMT"/>
    <property type="match status" value="1"/>
</dbReference>
<dbReference type="InterPro" id="IPR008854">
    <property type="entry name" value="TPMT"/>
</dbReference>
<dbReference type="EMBL" id="HE573021">
    <property type="protein sequence ID" value="CCC48033.1"/>
    <property type="molecule type" value="Genomic_DNA"/>
</dbReference>
<evidence type="ECO:0000256" key="4">
    <source>
        <dbReference type="SAM" id="Phobius"/>
    </source>
</evidence>
<keyword evidence="2" id="KW-0808">Transferase</keyword>
<dbReference type="AlphaFoldDB" id="G0TVR7"/>
<dbReference type="InterPro" id="IPR029063">
    <property type="entry name" value="SAM-dependent_MTases_sf"/>
</dbReference>
<proteinExistence type="predicted"/>
<evidence type="ECO:0008006" key="6">
    <source>
        <dbReference type="Google" id="ProtNLM"/>
    </source>
</evidence>
<gene>
    <name evidence="5" type="ORF">TVY486_0502370</name>
</gene>
<dbReference type="GO" id="GO:0008119">
    <property type="term" value="F:thiopurine S-methyltransferase activity"/>
    <property type="evidence" value="ECO:0007669"/>
    <property type="project" value="TreeGrafter"/>
</dbReference>
<evidence type="ECO:0000256" key="1">
    <source>
        <dbReference type="ARBA" id="ARBA00022603"/>
    </source>
</evidence>
<dbReference type="VEuPathDB" id="TriTrypDB:TvY486_0502370"/>
<keyword evidence="1" id="KW-0489">Methyltransferase</keyword>
<dbReference type="Gene3D" id="3.40.50.150">
    <property type="entry name" value="Vaccinia Virus protein VP39"/>
    <property type="match status" value="1"/>
</dbReference>
<dbReference type="PANTHER" id="PTHR10259">
    <property type="entry name" value="THIOPURINE S-METHYLTRANSFERASE"/>
    <property type="match status" value="1"/>
</dbReference>
<evidence type="ECO:0000256" key="2">
    <source>
        <dbReference type="ARBA" id="ARBA00022679"/>
    </source>
</evidence>
<keyword evidence="3" id="KW-0949">S-adenosyl-L-methionine</keyword>
<dbReference type="PANTHER" id="PTHR10259:SF11">
    <property type="entry name" value="THIOPURINE S-METHYLTRANSFERASE"/>
    <property type="match status" value="1"/>
</dbReference>
<keyword evidence="4" id="KW-1133">Transmembrane helix</keyword>
<keyword evidence="4" id="KW-0472">Membrane</keyword>